<dbReference type="PROSITE" id="PS51059">
    <property type="entry name" value="PARP_CATALYTIC"/>
    <property type="match status" value="1"/>
</dbReference>
<keyword evidence="12" id="KW-1185">Reference proteome</keyword>
<dbReference type="GO" id="GO:0070212">
    <property type="term" value="P:protein poly-ADP-ribosylation"/>
    <property type="evidence" value="ECO:0007669"/>
    <property type="project" value="TreeGrafter"/>
</dbReference>
<organism evidence="11 12">
    <name type="scientific">Rotaria sordida</name>
    <dbReference type="NCBI Taxonomy" id="392033"/>
    <lineage>
        <taxon>Eukaryota</taxon>
        <taxon>Metazoa</taxon>
        <taxon>Spiralia</taxon>
        <taxon>Gnathifera</taxon>
        <taxon>Rotifera</taxon>
        <taxon>Eurotatoria</taxon>
        <taxon>Bdelloidea</taxon>
        <taxon>Philodinida</taxon>
        <taxon>Philodinidae</taxon>
        <taxon>Rotaria</taxon>
    </lineage>
</organism>
<keyword evidence="2 6" id="KW-0808">Transferase</keyword>
<dbReference type="PROSITE" id="PS50222">
    <property type="entry name" value="EF_HAND_2"/>
    <property type="match status" value="2"/>
</dbReference>
<dbReference type="Gene3D" id="1.10.238.10">
    <property type="entry name" value="EF-hand"/>
    <property type="match status" value="1"/>
</dbReference>
<dbReference type="Proteomes" id="UP000663854">
    <property type="component" value="Unassembled WGS sequence"/>
</dbReference>
<evidence type="ECO:0000256" key="3">
    <source>
        <dbReference type="ARBA" id="ARBA00022837"/>
    </source>
</evidence>
<dbReference type="GO" id="GO:1990404">
    <property type="term" value="F:NAD+-protein mono-ADP-ribosyltransferase activity"/>
    <property type="evidence" value="ECO:0007669"/>
    <property type="project" value="TreeGrafter"/>
</dbReference>
<reference evidence="11" key="1">
    <citation type="submission" date="2021-02" db="EMBL/GenBank/DDBJ databases">
        <authorList>
            <person name="Nowell W R."/>
        </authorList>
    </citation>
    <scope>NUCLEOTIDE SEQUENCE</scope>
</reference>
<comment type="catalytic activity">
    <reaction evidence="5">
        <text>NAD(+) + (ADP-D-ribosyl)n-acceptor = nicotinamide + (ADP-D-ribosyl)n+1-acceptor + H(+).</text>
        <dbReference type="EC" id="2.4.2.30"/>
    </reaction>
</comment>
<dbReference type="GO" id="GO:0005730">
    <property type="term" value="C:nucleolus"/>
    <property type="evidence" value="ECO:0007669"/>
    <property type="project" value="TreeGrafter"/>
</dbReference>
<dbReference type="PROSITE" id="PS00018">
    <property type="entry name" value="EF_HAND_1"/>
    <property type="match status" value="2"/>
</dbReference>
<keyword evidence="3" id="KW-0106">Calcium</keyword>
<name>A0A815ZGI6_9BILA</name>
<dbReference type="InterPro" id="IPR012317">
    <property type="entry name" value="Poly(ADP-ribose)pol_cat_dom"/>
</dbReference>
<feature type="compositionally biased region" description="Polar residues" evidence="7">
    <location>
        <begin position="194"/>
        <end position="213"/>
    </location>
</feature>
<dbReference type="EMBL" id="CAJNOH010000374">
    <property type="protein sequence ID" value="CAF1018935.1"/>
    <property type="molecule type" value="Genomic_DNA"/>
</dbReference>
<evidence type="ECO:0000256" key="6">
    <source>
        <dbReference type="RuleBase" id="RU362114"/>
    </source>
</evidence>
<dbReference type="InterPro" id="IPR018247">
    <property type="entry name" value="EF_Hand_1_Ca_BS"/>
</dbReference>
<evidence type="ECO:0000259" key="8">
    <source>
        <dbReference type="PROSITE" id="PS50222"/>
    </source>
</evidence>
<dbReference type="CDD" id="cd00051">
    <property type="entry name" value="EFh"/>
    <property type="match status" value="1"/>
</dbReference>
<dbReference type="InterPro" id="IPR050800">
    <property type="entry name" value="ARTD/PARP"/>
</dbReference>
<feature type="domain" description="EF-hand" evidence="8">
    <location>
        <begin position="145"/>
        <end position="180"/>
    </location>
</feature>
<dbReference type="EMBL" id="CAJNOL010004263">
    <property type="protein sequence ID" value="CAF1584504.1"/>
    <property type="molecule type" value="Genomic_DNA"/>
</dbReference>
<dbReference type="PANTHER" id="PTHR10459">
    <property type="entry name" value="DNA LIGASE"/>
    <property type="match status" value="1"/>
</dbReference>
<dbReference type="PANTHER" id="PTHR10459:SF60">
    <property type="entry name" value="POLY [ADP-RIBOSE] POLYMERASE 2"/>
    <property type="match status" value="1"/>
</dbReference>
<evidence type="ECO:0000256" key="1">
    <source>
        <dbReference type="ARBA" id="ARBA00022676"/>
    </source>
</evidence>
<dbReference type="Pfam" id="PF00036">
    <property type="entry name" value="EF-hand_1"/>
    <property type="match status" value="1"/>
</dbReference>
<feature type="region of interest" description="Disordered" evidence="7">
    <location>
        <begin position="193"/>
        <end position="213"/>
    </location>
</feature>
<evidence type="ECO:0000256" key="4">
    <source>
        <dbReference type="ARBA" id="ARBA00023027"/>
    </source>
</evidence>
<dbReference type="AlphaFoldDB" id="A0A815ZGI6"/>
<evidence type="ECO:0000259" key="9">
    <source>
        <dbReference type="PROSITE" id="PS51059"/>
    </source>
</evidence>
<keyword evidence="1 6" id="KW-0328">Glycosyltransferase</keyword>
<evidence type="ECO:0000256" key="5">
    <source>
        <dbReference type="ARBA" id="ARBA00033987"/>
    </source>
</evidence>
<dbReference type="Pfam" id="PF00644">
    <property type="entry name" value="PARP"/>
    <property type="match status" value="1"/>
</dbReference>
<gene>
    <name evidence="11" type="ORF">JXQ802_LOCUS46583</name>
    <name evidence="10" type="ORF">PYM288_LOCUS15510</name>
</gene>
<evidence type="ECO:0000313" key="10">
    <source>
        <dbReference type="EMBL" id="CAF1018935.1"/>
    </source>
</evidence>
<feature type="domain" description="PARP catalytic" evidence="9">
    <location>
        <begin position="339"/>
        <end position="422"/>
    </location>
</feature>
<dbReference type="InterPro" id="IPR002048">
    <property type="entry name" value="EF_hand_dom"/>
</dbReference>
<dbReference type="Pfam" id="PF13499">
    <property type="entry name" value="EF-hand_7"/>
    <property type="match status" value="1"/>
</dbReference>
<feature type="domain" description="EF-hand" evidence="8">
    <location>
        <begin position="65"/>
        <end position="100"/>
    </location>
</feature>
<dbReference type="SUPFAM" id="SSF47473">
    <property type="entry name" value="EF-hand"/>
    <property type="match status" value="1"/>
</dbReference>
<evidence type="ECO:0000313" key="12">
    <source>
        <dbReference type="Proteomes" id="UP000663870"/>
    </source>
</evidence>
<accession>A0A815ZGI6</accession>
<proteinExistence type="predicted"/>
<dbReference type="Proteomes" id="UP000663870">
    <property type="component" value="Unassembled WGS sequence"/>
</dbReference>
<keyword evidence="4 6" id="KW-0520">NAD</keyword>
<dbReference type="SMART" id="SM00054">
    <property type="entry name" value="EFh"/>
    <property type="match status" value="3"/>
</dbReference>
<dbReference type="InterPro" id="IPR011992">
    <property type="entry name" value="EF-hand-dom_pair"/>
</dbReference>
<evidence type="ECO:0000256" key="7">
    <source>
        <dbReference type="SAM" id="MobiDB-lite"/>
    </source>
</evidence>
<evidence type="ECO:0000256" key="2">
    <source>
        <dbReference type="ARBA" id="ARBA00022679"/>
    </source>
</evidence>
<sequence>MAVNYNNELGFSDNDIDCSRKAFFYDCPNGRCSKRKFLTFIRKSYLQKFNQSNIHIIKNLQNYRYSKKFFSMMFDIYDQNHDGELDFDEFIYALSAITGANRLYTIETLFKFFDIYNQGYITQKEFNSRKKLAAQFLGQYKPDMKDNLLYEKAFNTMDIDKDGRISKEEFIQWYLKDHSILHDKKPIRKRTHSLKNSTTSLNSKGQIKTSSLQQQDKYPIDLWLETTMNINNKQELFPTNNTDRCLLKIFHRARNHFHHAKIQINDNQSDSGILMSSSSSTTNFTDYDIDSIDFFDINDEEDFQLNLTNDKHDELLFEVLDDIEITFTTLNTDTNTYLNPIDQHYEQLKCKLYSVKKHEDIYILIDKYLQSTNASTHQQYKMEIEHVFKVERENNNKIFKDVGNKMLLWYDSSLTNFADIMS</sequence>
<dbReference type="EC" id="2.4.2.-" evidence="6"/>
<comment type="caution">
    <text evidence="11">The sequence shown here is derived from an EMBL/GenBank/DDBJ whole genome shotgun (WGS) entry which is preliminary data.</text>
</comment>
<dbReference type="SUPFAM" id="SSF56399">
    <property type="entry name" value="ADP-ribosylation"/>
    <property type="match status" value="1"/>
</dbReference>
<dbReference type="Gene3D" id="3.90.228.10">
    <property type="match status" value="1"/>
</dbReference>
<dbReference type="GO" id="GO:0005509">
    <property type="term" value="F:calcium ion binding"/>
    <property type="evidence" value="ECO:0007669"/>
    <property type="project" value="InterPro"/>
</dbReference>
<protein>
    <recommendedName>
        <fullName evidence="6">Poly [ADP-ribose] polymerase</fullName>
        <shortName evidence="6">PARP</shortName>
        <ecNumber evidence="6">2.4.2.-</ecNumber>
    </recommendedName>
</protein>
<dbReference type="GO" id="GO:0003950">
    <property type="term" value="F:NAD+ poly-ADP-ribosyltransferase activity"/>
    <property type="evidence" value="ECO:0007669"/>
    <property type="project" value="UniProtKB-UniRule"/>
</dbReference>
<evidence type="ECO:0000313" key="11">
    <source>
        <dbReference type="EMBL" id="CAF1584504.1"/>
    </source>
</evidence>
<dbReference type="GO" id="GO:0006302">
    <property type="term" value="P:double-strand break repair"/>
    <property type="evidence" value="ECO:0007669"/>
    <property type="project" value="TreeGrafter"/>
</dbReference>